<evidence type="ECO:0000313" key="15">
    <source>
        <dbReference type="EMBL" id="MBP2242666.1"/>
    </source>
</evidence>
<evidence type="ECO:0000256" key="7">
    <source>
        <dbReference type="ARBA" id="ARBA00023136"/>
    </source>
</evidence>
<evidence type="ECO:0000256" key="6">
    <source>
        <dbReference type="ARBA" id="ARBA00022989"/>
    </source>
</evidence>
<keyword evidence="2" id="KW-1003">Cell membrane</keyword>
<dbReference type="CDD" id="cd12913">
    <property type="entry name" value="PDC1_MCP_like"/>
    <property type="match status" value="1"/>
</dbReference>
<accession>A0ABS4RJS0</accession>
<keyword evidence="8 10" id="KW-0807">Transducer</keyword>
<dbReference type="RefSeq" id="WP_162840506.1">
    <property type="nucleotide sequence ID" value="NZ_JAGIKZ010000024.1"/>
</dbReference>
<dbReference type="Pfam" id="PF02743">
    <property type="entry name" value="dCache_1"/>
    <property type="match status" value="1"/>
</dbReference>
<evidence type="ECO:0000256" key="12">
    <source>
        <dbReference type="SAM" id="Phobius"/>
    </source>
</evidence>
<evidence type="ECO:0000256" key="11">
    <source>
        <dbReference type="SAM" id="Coils"/>
    </source>
</evidence>
<dbReference type="SUPFAM" id="SSF58104">
    <property type="entry name" value="Methyl-accepting chemotaxis protein (MCP) signaling domain"/>
    <property type="match status" value="1"/>
</dbReference>
<dbReference type="PANTHER" id="PTHR32089">
    <property type="entry name" value="METHYL-ACCEPTING CHEMOTAXIS PROTEIN MCPB"/>
    <property type="match status" value="1"/>
</dbReference>
<evidence type="ECO:0000256" key="5">
    <source>
        <dbReference type="ARBA" id="ARBA00022692"/>
    </source>
</evidence>
<evidence type="ECO:0000259" key="13">
    <source>
        <dbReference type="PROSITE" id="PS50111"/>
    </source>
</evidence>
<evidence type="ECO:0000256" key="8">
    <source>
        <dbReference type="ARBA" id="ARBA00023224"/>
    </source>
</evidence>
<keyword evidence="7 12" id="KW-0472">Membrane</keyword>
<comment type="caution">
    <text evidence="15">The sequence shown here is derived from an EMBL/GenBank/DDBJ whole genome shotgun (WGS) entry which is preliminary data.</text>
</comment>
<dbReference type="CDD" id="cd06225">
    <property type="entry name" value="HAMP"/>
    <property type="match status" value="1"/>
</dbReference>
<proteinExistence type="inferred from homology"/>
<sequence length="664" mass="72603">MLLKSIKSKLILLISALFIVVLSAVGFFVYNQTSKEVESDVVSQTKGIVSEMNNSLSLFLDKFSTQMIYLSESQRVIDYIKQAEDPTANTELKKDFDNFLDKNKDVASVYAASENKDLMIIPAVDLGSDFDARTRDWYKDAISAPGEVIWSEPYEDPATNEYVVTASFAVKEGSKVVGAVGLDIKLTDLTNMVSAVQIGYNGYPFVFSQEGVAIVHPTERSNNLMDLSFIKEMYENQDKDGVIEYVYEKEDKLLVYDTVAATSWKVGAAYTTSDLMTTAISIRNSILLISVIGIIIAIAITSIVASRLTKPLSFLKKAFSQVSDGNLMVKVDIQSKDEIGELGSHFNAMVENMKSLLTVVNQSVNNVKESAESLSAVSEETNASSEEMAAAINEIAKGASQSAAEAETANQLSLQLSNQINDISGKADEMTSLAEKADVMNQSGMKQINDLKGSFLISKEYLGSMEEVINDLEDKIEKIEKVMTTITEISSQTNLLALNASIEAARAGEHGKGFAVVAEEVRKLAEQSVAATDEVKTTITDIQSGALRAVESMDRTKETFNQQSDVVKETELNFNNLSEFVEGMRQSILYISNEMIHIAESKEEVIGGIHNMAAMSEQSAASCEEVSASTDEQVHALQSVAASAEQLTELSNELKEVVDRFKIN</sequence>
<dbReference type="CDD" id="cd12912">
    <property type="entry name" value="PDC2_MCP_like"/>
    <property type="match status" value="1"/>
</dbReference>
<gene>
    <name evidence="15" type="ORF">J2Z40_003243</name>
</gene>
<evidence type="ECO:0000256" key="2">
    <source>
        <dbReference type="ARBA" id="ARBA00022475"/>
    </source>
</evidence>
<dbReference type="SMART" id="SM00304">
    <property type="entry name" value="HAMP"/>
    <property type="match status" value="1"/>
</dbReference>
<dbReference type="PANTHER" id="PTHR32089:SF114">
    <property type="entry name" value="METHYL-ACCEPTING CHEMOTAXIS PROTEIN MCPB"/>
    <property type="match status" value="1"/>
</dbReference>
<dbReference type="Proteomes" id="UP001519293">
    <property type="component" value="Unassembled WGS sequence"/>
</dbReference>
<comment type="subcellular location">
    <subcellularLocation>
        <location evidence="1">Cell membrane</location>
        <topology evidence="1">Multi-pass membrane protein</topology>
    </subcellularLocation>
</comment>
<organism evidence="15 16">
    <name type="scientific">Cytobacillus eiseniae</name>
    <dbReference type="NCBI Taxonomy" id="762947"/>
    <lineage>
        <taxon>Bacteria</taxon>
        <taxon>Bacillati</taxon>
        <taxon>Bacillota</taxon>
        <taxon>Bacilli</taxon>
        <taxon>Bacillales</taxon>
        <taxon>Bacillaceae</taxon>
        <taxon>Cytobacillus</taxon>
    </lineage>
</organism>
<dbReference type="InterPro" id="IPR033479">
    <property type="entry name" value="dCache_1"/>
</dbReference>
<dbReference type="PROSITE" id="PS50885">
    <property type="entry name" value="HAMP"/>
    <property type="match status" value="1"/>
</dbReference>
<dbReference type="EMBL" id="JAGIKZ010000024">
    <property type="protein sequence ID" value="MBP2242666.1"/>
    <property type="molecule type" value="Genomic_DNA"/>
</dbReference>
<keyword evidence="16" id="KW-1185">Reference proteome</keyword>
<dbReference type="PROSITE" id="PS50111">
    <property type="entry name" value="CHEMOTAXIS_TRANSDUC_2"/>
    <property type="match status" value="1"/>
</dbReference>
<feature type="coiled-coil region" evidence="11">
    <location>
        <begin position="462"/>
        <end position="489"/>
    </location>
</feature>
<dbReference type="SUPFAM" id="SSF103190">
    <property type="entry name" value="Sensory domain-like"/>
    <property type="match status" value="1"/>
</dbReference>
<feature type="domain" description="Methyl-accepting transducer" evidence="13">
    <location>
        <begin position="377"/>
        <end position="634"/>
    </location>
</feature>
<evidence type="ECO:0000256" key="10">
    <source>
        <dbReference type="PROSITE-ProRule" id="PRU00284"/>
    </source>
</evidence>
<keyword evidence="3" id="KW-0488">Methylation</keyword>
<keyword evidence="6 12" id="KW-1133">Transmembrane helix</keyword>
<evidence type="ECO:0000256" key="4">
    <source>
        <dbReference type="ARBA" id="ARBA00022500"/>
    </source>
</evidence>
<dbReference type="InterPro" id="IPR029151">
    <property type="entry name" value="Sensor-like_sf"/>
</dbReference>
<evidence type="ECO:0000256" key="1">
    <source>
        <dbReference type="ARBA" id="ARBA00004651"/>
    </source>
</evidence>
<keyword evidence="11" id="KW-0175">Coiled coil</keyword>
<reference evidence="15 16" key="1">
    <citation type="submission" date="2021-03" db="EMBL/GenBank/DDBJ databases">
        <title>Genomic Encyclopedia of Type Strains, Phase IV (KMG-IV): sequencing the most valuable type-strain genomes for metagenomic binning, comparative biology and taxonomic classification.</title>
        <authorList>
            <person name="Goeker M."/>
        </authorList>
    </citation>
    <scope>NUCLEOTIDE SEQUENCE [LARGE SCALE GENOMIC DNA]</scope>
    <source>
        <strain evidence="15 16">DSM 26675</strain>
    </source>
</reference>
<dbReference type="InterPro" id="IPR003660">
    <property type="entry name" value="HAMP_dom"/>
</dbReference>
<feature type="domain" description="HAMP" evidence="14">
    <location>
        <begin position="306"/>
        <end position="358"/>
    </location>
</feature>
<comment type="similarity">
    <text evidence="9">Belongs to the methyl-accepting chemotaxis (MCP) protein family.</text>
</comment>
<name>A0ABS4RJS0_9BACI</name>
<dbReference type="SMART" id="SM00283">
    <property type="entry name" value="MA"/>
    <property type="match status" value="1"/>
</dbReference>
<protein>
    <submittedName>
        <fullName evidence="15">Methyl-accepting chemotaxis protein</fullName>
    </submittedName>
</protein>
<evidence type="ECO:0000256" key="3">
    <source>
        <dbReference type="ARBA" id="ARBA00022481"/>
    </source>
</evidence>
<dbReference type="Pfam" id="PF00672">
    <property type="entry name" value="HAMP"/>
    <property type="match status" value="1"/>
</dbReference>
<keyword evidence="5 12" id="KW-0812">Transmembrane</keyword>
<keyword evidence="4" id="KW-0145">Chemotaxis</keyword>
<dbReference type="InterPro" id="IPR004089">
    <property type="entry name" value="MCPsignal_dom"/>
</dbReference>
<evidence type="ECO:0000256" key="9">
    <source>
        <dbReference type="ARBA" id="ARBA00029447"/>
    </source>
</evidence>
<feature type="transmembrane region" description="Helical" evidence="12">
    <location>
        <begin position="286"/>
        <end position="308"/>
    </location>
</feature>
<dbReference type="Pfam" id="PF00015">
    <property type="entry name" value="MCPsignal"/>
    <property type="match status" value="1"/>
</dbReference>
<evidence type="ECO:0000313" key="16">
    <source>
        <dbReference type="Proteomes" id="UP001519293"/>
    </source>
</evidence>
<dbReference type="Gene3D" id="3.30.450.20">
    <property type="entry name" value="PAS domain"/>
    <property type="match status" value="2"/>
</dbReference>
<dbReference type="Gene3D" id="1.10.287.950">
    <property type="entry name" value="Methyl-accepting chemotaxis protein"/>
    <property type="match status" value="1"/>
</dbReference>
<evidence type="ECO:0000259" key="14">
    <source>
        <dbReference type="PROSITE" id="PS50885"/>
    </source>
</evidence>